<sequence length="170" mass="19630">MQKKRKSKTTSTVVKRNETPNLLEEVELNPQQIAGVLAEATSGAIVSSIPGLNKLFEWVERIDQASREEKLKTLLREYTVHFESVDNAISRLKLLTSTRGGQTLFRKIIQIIDKGAEDLEWIRLLAMALRRISEAEFEKCFDAQNNGVRDAYPRYHRYSLMKITRCLKIY</sequence>
<evidence type="ECO:0000313" key="2">
    <source>
        <dbReference type="Proteomes" id="UP000229098"/>
    </source>
</evidence>
<gene>
    <name evidence="1" type="ORF">COU90_00155</name>
</gene>
<accession>A0A2M8KYF0</accession>
<organism evidence="1 2">
    <name type="scientific">Candidatus Ryanbacteria bacterium CG10_big_fil_rev_8_21_14_0_10_43_42</name>
    <dbReference type="NCBI Taxonomy" id="1974864"/>
    <lineage>
        <taxon>Bacteria</taxon>
        <taxon>Candidatus Ryaniibacteriota</taxon>
    </lineage>
</organism>
<proteinExistence type="predicted"/>
<protein>
    <submittedName>
        <fullName evidence="1">Uncharacterized protein</fullName>
    </submittedName>
</protein>
<name>A0A2M8KYF0_9BACT</name>
<dbReference type="AlphaFoldDB" id="A0A2M8KYF0"/>
<evidence type="ECO:0000313" key="1">
    <source>
        <dbReference type="EMBL" id="PJE64917.1"/>
    </source>
</evidence>
<comment type="caution">
    <text evidence="1">The sequence shown here is derived from an EMBL/GenBank/DDBJ whole genome shotgun (WGS) entry which is preliminary data.</text>
</comment>
<dbReference type="Proteomes" id="UP000229098">
    <property type="component" value="Unassembled WGS sequence"/>
</dbReference>
<dbReference type="EMBL" id="PFEF01000001">
    <property type="protein sequence ID" value="PJE64917.1"/>
    <property type="molecule type" value="Genomic_DNA"/>
</dbReference>
<reference evidence="2" key="1">
    <citation type="submission" date="2017-09" db="EMBL/GenBank/DDBJ databases">
        <title>Depth-based differentiation of microbial function through sediment-hosted aquifers and enrichment of novel symbionts in the deep terrestrial subsurface.</title>
        <authorList>
            <person name="Probst A.J."/>
            <person name="Ladd B."/>
            <person name="Jarett J.K."/>
            <person name="Geller-Mcgrath D.E."/>
            <person name="Sieber C.M.K."/>
            <person name="Emerson J.B."/>
            <person name="Anantharaman K."/>
            <person name="Thomas B.C."/>
            <person name="Malmstrom R."/>
            <person name="Stieglmeier M."/>
            <person name="Klingl A."/>
            <person name="Woyke T."/>
            <person name="Ryan C.M."/>
            <person name="Banfield J.F."/>
        </authorList>
    </citation>
    <scope>NUCLEOTIDE SEQUENCE [LARGE SCALE GENOMIC DNA]</scope>
</reference>